<dbReference type="GO" id="GO:0006508">
    <property type="term" value="P:proteolysis"/>
    <property type="evidence" value="ECO:0007669"/>
    <property type="project" value="InterPro"/>
</dbReference>
<dbReference type="EMBL" id="CADCXW020000327">
    <property type="protein sequence ID" value="CAD1567634.1"/>
    <property type="molecule type" value="Genomic_DNA"/>
</dbReference>
<gene>
    <name evidence="2" type="ORF">BBRV_LOCUS88862</name>
</gene>
<dbReference type="SUPFAM" id="SSF50494">
    <property type="entry name" value="Trypsin-like serine proteases"/>
    <property type="match status" value="1"/>
</dbReference>
<dbReference type="InterPro" id="IPR001254">
    <property type="entry name" value="Trypsin_dom"/>
</dbReference>
<reference evidence="2" key="1">
    <citation type="submission" date="2020-07" db="EMBL/GenBank/DDBJ databases">
        <authorList>
            <person name="Ferguson B K."/>
        </authorList>
    </citation>
    <scope>NUCLEOTIDE SEQUENCE</scope>
    <source>
        <strain evidence="2">L06</strain>
    </source>
</reference>
<evidence type="ECO:0000259" key="1">
    <source>
        <dbReference type="Pfam" id="PF00089"/>
    </source>
</evidence>
<dbReference type="InterPro" id="IPR009003">
    <property type="entry name" value="Peptidase_S1_PA"/>
</dbReference>
<dbReference type="InterPro" id="IPR043504">
    <property type="entry name" value="Peptidase_S1_PA_chymotrypsin"/>
</dbReference>
<dbReference type="PANTHER" id="PTHR24260:SF132">
    <property type="entry name" value="PEPTIDASE S1 DOMAIN-CONTAINING PROTEIN"/>
    <property type="match status" value="1"/>
</dbReference>
<proteinExistence type="predicted"/>
<dbReference type="Gene3D" id="2.40.10.10">
    <property type="entry name" value="Trypsin-like serine proteases"/>
    <property type="match status" value="1"/>
</dbReference>
<dbReference type="Pfam" id="PF00089">
    <property type="entry name" value="Trypsin"/>
    <property type="match status" value="1"/>
</dbReference>
<sequence>MDRSITFQAGVNAIPYGHSLPKEVYMIGWGSLHKSFSHRAKYLSQMKLNAHIAMLCNDRWELGLRGHEECADGENGTGLCGGDFGAPLVSNNTLIGIYQRGGPCDQGTPIVFTRVYKRDYGH</sequence>
<name>A0A6V7KVC8_9HYME</name>
<organism evidence="2">
    <name type="scientific">Bracon brevicornis</name>
    <dbReference type="NCBI Taxonomy" id="1563983"/>
    <lineage>
        <taxon>Eukaryota</taxon>
        <taxon>Metazoa</taxon>
        <taxon>Ecdysozoa</taxon>
        <taxon>Arthropoda</taxon>
        <taxon>Hexapoda</taxon>
        <taxon>Insecta</taxon>
        <taxon>Pterygota</taxon>
        <taxon>Neoptera</taxon>
        <taxon>Endopterygota</taxon>
        <taxon>Hymenoptera</taxon>
        <taxon>Apocrita</taxon>
        <taxon>Ichneumonoidea</taxon>
        <taxon>Braconidae</taxon>
        <taxon>Braconinae</taxon>
        <taxon>Bracon</taxon>
    </lineage>
</organism>
<protein>
    <recommendedName>
        <fullName evidence="1">Peptidase S1 domain-containing protein</fullName>
    </recommendedName>
</protein>
<dbReference type="AlphaFoldDB" id="A0A6V7KVC8"/>
<dbReference type="InterPro" id="IPR051333">
    <property type="entry name" value="CLIP_Serine_Protease"/>
</dbReference>
<dbReference type="PANTHER" id="PTHR24260">
    <property type="match status" value="1"/>
</dbReference>
<accession>A0A6V7KVC8</accession>
<feature type="domain" description="Peptidase S1" evidence="1">
    <location>
        <begin position="2"/>
        <end position="116"/>
    </location>
</feature>
<dbReference type="GO" id="GO:0004252">
    <property type="term" value="F:serine-type endopeptidase activity"/>
    <property type="evidence" value="ECO:0007669"/>
    <property type="project" value="InterPro"/>
</dbReference>
<evidence type="ECO:0000313" key="2">
    <source>
        <dbReference type="EMBL" id="CAD1567634.1"/>
    </source>
</evidence>